<gene>
    <name evidence="2" type="ORF">JCGZ_10898</name>
</gene>
<dbReference type="EMBL" id="KK914513">
    <property type="protein sequence ID" value="KDP34693.1"/>
    <property type="molecule type" value="Genomic_DNA"/>
</dbReference>
<name>A0A067KI77_JATCU</name>
<dbReference type="AlphaFoldDB" id="A0A067KI77"/>
<keyword evidence="1" id="KW-0812">Transmembrane</keyword>
<proteinExistence type="predicted"/>
<keyword evidence="1" id="KW-0472">Membrane</keyword>
<feature type="transmembrane region" description="Helical" evidence="1">
    <location>
        <begin position="36"/>
        <end position="54"/>
    </location>
</feature>
<feature type="transmembrane region" description="Helical" evidence="1">
    <location>
        <begin position="66"/>
        <end position="84"/>
    </location>
</feature>
<evidence type="ECO:0000313" key="3">
    <source>
        <dbReference type="Proteomes" id="UP000027138"/>
    </source>
</evidence>
<keyword evidence="3" id="KW-1185">Reference proteome</keyword>
<reference evidence="2 3" key="1">
    <citation type="journal article" date="2014" name="PLoS ONE">
        <title>Global Analysis of Gene Expression Profiles in Physic Nut (Jatropha curcas L.) Seedlings Exposed to Salt Stress.</title>
        <authorList>
            <person name="Zhang L."/>
            <person name="Zhang C."/>
            <person name="Wu P."/>
            <person name="Chen Y."/>
            <person name="Li M."/>
            <person name="Jiang H."/>
            <person name="Wu G."/>
        </authorList>
    </citation>
    <scope>NUCLEOTIDE SEQUENCE [LARGE SCALE GENOMIC DNA]</scope>
    <source>
        <strain evidence="3">cv. GZQX0401</strain>
        <tissue evidence="2">Young leaves</tissue>
    </source>
</reference>
<keyword evidence="1" id="KW-1133">Transmembrane helix</keyword>
<dbReference type="Proteomes" id="UP000027138">
    <property type="component" value="Unassembled WGS sequence"/>
</dbReference>
<organism evidence="2 3">
    <name type="scientific">Jatropha curcas</name>
    <name type="common">Barbados nut</name>
    <dbReference type="NCBI Taxonomy" id="180498"/>
    <lineage>
        <taxon>Eukaryota</taxon>
        <taxon>Viridiplantae</taxon>
        <taxon>Streptophyta</taxon>
        <taxon>Embryophyta</taxon>
        <taxon>Tracheophyta</taxon>
        <taxon>Spermatophyta</taxon>
        <taxon>Magnoliopsida</taxon>
        <taxon>eudicotyledons</taxon>
        <taxon>Gunneridae</taxon>
        <taxon>Pentapetalae</taxon>
        <taxon>rosids</taxon>
        <taxon>fabids</taxon>
        <taxon>Malpighiales</taxon>
        <taxon>Euphorbiaceae</taxon>
        <taxon>Crotonoideae</taxon>
        <taxon>Jatropheae</taxon>
        <taxon>Jatropha</taxon>
    </lineage>
</organism>
<evidence type="ECO:0000256" key="1">
    <source>
        <dbReference type="SAM" id="Phobius"/>
    </source>
</evidence>
<accession>A0A067KI77</accession>
<evidence type="ECO:0000313" key="2">
    <source>
        <dbReference type="EMBL" id="KDP34693.1"/>
    </source>
</evidence>
<sequence length="233" mass="25775">MSNATNGIKLAAVHKENQSVVVHKEKKSFLSQAKPWLPAIGLLAFSLIFSVVVHEEKKSFLSQAKPWIPAVGLLAFSLIFPYSIELSMPNGRPFNFRGLRLQSKWVGWGGLWETEKISGRLFSSFNQKIKQGSVTLMNKDCLNGIQKNLPPNRQAKIKPASFLRPATECNSAPQPVFTFELDKMAPTAIAGAYTTGVAFKNSTHQKENKDGASSDAKTVGKRSFFGLRRLFTC</sequence>
<protein>
    <submittedName>
        <fullName evidence="2">Uncharacterized protein</fullName>
    </submittedName>
</protein>